<dbReference type="SUPFAM" id="SSF58104">
    <property type="entry name" value="Methyl-accepting chemotaxis protein (MCP) signaling domain"/>
    <property type="match status" value="1"/>
</dbReference>
<dbReference type="Gene3D" id="1.20.1440.210">
    <property type="match status" value="2"/>
</dbReference>
<evidence type="ECO:0000256" key="6">
    <source>
        <dbReference type="ARBA" id="ARBA00022989"/>
    </source>
</evidence>
<dbReference type="FunFam" id="1.10.287.950:FF:000001">
    <property type="entry name" value="Methyl-accepting chemotaxis sensory transducer"/>
    <property type="match status" value="1"/>
</dbReference>
<keyword evidence="4" id="KW-0145">Chemotaxis</keyword>
<evidence type="ECO:0000259" key="14">
    <source>
        <dbReference type="PROSITE" id="PS51753"/>
    </source>
</evidence>
<evidence type="ECO:0000256" key="7">
    <source>
        <dbReference type="ARBA" id="ARBA00023136"/>
    </source>
</evidence>
<dbReference type="SMART" id="SM01358">
    <property type="entry name" value="HBM"/>
    <property type="match status" value="1"/>
</dbReference>
<dbReference type="InterPro" id="IPR004089">
    <property type="entry name" value="MCPsignal_dom"/>
</dbReference>
<sequence>MLTWIGDLRIAHKLFLGFGLVLGLTLLQSLISWEGMGSLVRRSEVVSEVSRLNDALGDLREARLRHAIANGAENEGKALQGALEAFQTPLAKLRGTLVKPQSLALIDKAEQTLRGYAANQAQSFQSYQKMRAAQKEMGALATRSFASIETIRTQVRALPDAEQRVVRSEAINQIRENLILLRYHVRGYTGNTNADTEKLMNAQIATTVNELPGLVARFNGSFDAQFSALNQQVRAYAEAVEAFRGEVSRLVECRNAMASDINTLTGLIGELLDAQAVSVVSDSQFAKNLQIFTTLLALLMGIFAALIIARQISAPLQQALRAMQQVAAGDLSEQPASRRRDEVGQLQNALQGMTGNLRDLIAQVRDGISQIASATEELSAITEQTSAGASSQKVETDQVATAMQEMAATVHEVARNAGEASQAASATDEEAREGESVANRAVAQIGRLANQVDATGQAMGALRNESQRIGKVMDVIKAVAEQTNLLALNAAIEAARAGEAGRGFAVVADEVRSLAQRTQASTLEIESAIGSLEEGTRSVSELMDESQSLTQSSVALVREAGVALEGITQRVSGIQSMNQQIAAASEQQSAVAEEISRSVVTVRDISEQTAQASQQTSASSVELARLGGQLQQMISRFRF</sequence>
<reference evidence="15 16" key="1">
    <citation type="submission" date="2018-06" db="EMBL/GenBank/DDBJ databases">
        <authorList>
            <consortium name="Pathogen Informatics"/>
            <person name="Doyle S."/>
        </authorList>
    </citation>
    <scope>NUCLEOTIDE SEQUENCE [LARGE SCALE GENOMIC DNA]</scope>
    <source>
        <strain evidence="15 16">NCTC7914</strain>
    </source>
</reference>
<keyword evidence="2" id="KW-1003">Cell membrane</keyword>
<proteinExistence type="inferred from homology"/>
<keyword evidence="6 11" id="KW-1133">Transmembrane helix</keyword>
<dbReference type="AlphaFoldDB" id="A0A379KF57"/>
<dbReference type="CDD" id="cd06225">
    <property type="entry name" value="HAMP"/>
    <property type="match status" value="1"/>
</dbReference>
<feature type="domain" description="HBM" evidence="14">
    <location>
        <begin position="41"/>
        <end position="283"/>
    </location>
</feature>
<feature type="domain" description="HAMP" evidence="13">
    <location>
        <begin position="310"/>
        <end position="362"/>
    </location>
</feature>
<dbReference type="Gene3D" id="1.10.287.950">
    <property type="entry name" value="Methyl-accepting chemotaxis protein"/>
    <property type="match status" value="1"/>
</dbReference>
<dbReference type="PANTHER" id="PTHR32089">
    <property type="entry name" value="METHYL-ACCEPTING CHEMOTAXIS PROTEIN MCPB"/>
    <property type="match status" value="1"/>
</dbReference>
<dbReference type="CDD" id="cd11386">
    <property type="entry name" value="MCP_signal"/>
    <property type="match status" value="1"/>
</dbReference>
<dbReference type="PROSITE" id="PS50885">
    <property type="entry name" value="HAMP"/>
    <property type="match status" value="1"/>
</dbReference>
<gene>
    <name evidence="15" type="primary">trg_1</name>
    <name evidence="15" type="ORF">NCTC7914_00165</name>
</gene>
<dbReference type="EMBL" id="UGUY01000001">
    <property type="protein sequence ID" value="SUD66134.1"/>
    <property type="molecule type" value="Genomic_DNA"/>
</dbReference>
<protein>
    <submittedName>
        <fullName evidence="15">Methyl-accepting chemotaxis sensory transducer</fullName>
    </submittedName>
</protein>
<dbReference type="GO" id="GO:0006935">
    <property type="term" value="P:chemotaxis"/>
    <property type="evidence" value="ECO:0007669"/>
    <property type="project" value="UniProtKB-KW"/>
</dbReference>
<dbReference type="PROSITE" id="PS50111">
    <property type="entry name" value="CHEMOTAXIS_TRANSDUC_2"/>
    <property type="match status" value="1"/>
</dbReference>
<comment type="similarity">
    <text evidence="9">Belongs to the methyl-accepting chemotaxis (MCP) protein family.</text>
</comment>
<evidence type="ECO:0000259" key="13">
    <source>
        <dbReference type="PROSITE" id="PS50885"/>
    </source>
</evidence>
<dbReference type="GO" id="GO:0007165">
    <property type="term" value="P:signal transduction"/>
    <property type="evidence" value="ECO:0007669"/>
    <property type="project" value="UniProtKB-KW"/>
</dbReference>
<dbReference type="InterPro" id="IPR032255">
    <property type="entry name" value="HBM"/>
</dbReference>
<dbReference type="InterPro" id="IPR003660">
    <property type="entry name" value="HAMP_dom"/>
</dbReference>
<keyword evidence="7 11" id="KW-0472">Membrane</keyword>
<evidence type="ECO:0000256" key="9">
    <source>
        <dbReference type="ARBA" id="ARBA00029447"/>
    </source>
</evidence>
<evidence type="ECO:0000256" key="4">
    <source>
        <dbReference type="ARBA" id="ARBA00022500"/>
    </source>
</evidence>
<dbReference type="PANTHER" id="PTHR32089:SF120">
    <property type="entry name" value="METHYL-ACCEPTING CHEMOTAXIS PROTEIN TLPQ"/>
    <property type="match status" value="1"/>
</dbReference>
<evidence type="ECO:0000313" key="16">
    <source>
        <dbReference type="Proteomes" id="UP000254602"/>
    </source>
</evidence>
<evidence type="ECO:0000256" key="1">
    <source>
        <dbReference type="ARBA" id="ARBA00004651"/>
    </source>
</evidence>
<feature type="transmembrane region" description="Helical" evidence="11">
    <location>
        <begin position="289"/>
        <end position="309"/>
    </location>
</feature>
<dbReference type="GO" id="GO:0005886">
    <property type="term" value="C:plasma membrane"/>
    <property type="evidence" value="ECO:0007669"/>
    <property type="project" value="UniProtKB-SubCell"/>
</dbReference>
<name>A0A379KF57_PSEPU</name>
<keyword evidence="8 10" id="KW-0807">Transducer</keyword>
<dbReference type="Pfam" id="PF00015">
    <property type="entry name" value="MCPsignal"/>
    <property type="match status" value="1"/>
</dbReference>
<dbReference type="SMART" id="SM00304">
    <property type="entry name" value="HAMP"/>
    <property type="match status" value="2"/>
</dbReference>
<keyword evidence="5 11" id="KW-0812">Transmembrane</keyword>
<evidence type="ECO:0000256" key="10">
    <source>
        <dbReference type="PROSITE-ProRule" id="PRU00284"/>
    </source>
</evidence>
<evidence type="ECO:0000259" key="12">
    <source>
        <dbReference type="PROSITE" id="PS50111"/>
    </source>
</evidence>
<accession>A0A379KF57</accession>
<organism evidence="15 16">
    <name type="scientific">Pseudomonas putida</name>
    <name type="common">Arthrobacter siderocapsulatus</name>
    <dbReference type="NCBI Taxonomy" id="303"/>
    <lineage>
        <taxon>Bacteria</taxon>
        <taxon>Pseudomonadati</taxon>
        <taxon>Pseudomonadota</taxon>
        <taxon>Gammaproteobacteria</taxon>
        <taxon>Pseudomonadales</taxon>
        <taxon>Pseudomonadaceae</taxon>
        <taxon>Pseudomonas</taxon>
    </lineage>
</organism>
<evidence type="ECO:0000256" key="11">
    <source>
        <dbReference type="SAM" id="Phobius"/>
    </source>
</evidence>
<evidence type="ECO:0000313" key="15">
    <source>
        <dbReference type="EMBL" id="SUD66134.1"/>
    </source>
</evidence>
<comment type="subcellular location">
    <subcellularLocation>
        <location evidence="1">Cell membrane</location>
        <topology evidence="1">Multi-pass membrane protein</topology>
    </subcellularLocation>
</comment>
<dbReference type="Pfam" id="PF16591">
    <property type="entry name" value="HBM"/>
    <property type="match status" value="1"/>
</dbReference>
<evidence type="ECO:0000256" key="3">
    <source>
        <dbReference type="ARBA" id="ARBA00022481"/>
    </source>
</evidence>
<dbReference type="Proteomes" id="UP000254602">
    <property type="component" value="Unassembled WGS sequence"/>
</dbReference>
<dbReference type="Pfam" id="PF00672">
    <property type="entry name" value="HAMP"/>
    <property type="match status" value="1"/>
</dbReference>
<keyword evidence="3" id="KW-0488">Methylation</keyword>
<feature type="domain" description="Methyl-accepting transducer" evidence="12">
    <location>
        <begin position="367"/>
        <end position="603"/>
    </location>
</feature>
<dbReference type="SMART" id="SM00283">
    <property type="entry name" value="MA"/>
    <property type="match status" value="1"/>
</dbReference>
<evidence type="ECO:0000256" key="5">
    <source>
        <dbReference type="ARBA" id="ARBA00022692"/>
    </source>
</evidence>
<evidence type="ECO:0000256" key="8">
    <source>
        <dbReference type="ARBA" id="ARBA00023224"/>
    </source>
</evidence>
<evidence type="ECO:0000256" key="2">
    <source>
        <dbReference type="ARBA" id="ARBA00022475"/>
    </source>
</evidence>
<dbReference type="PROSITE" id="PS51753">
    <property type="entry name" value="HBM"/>
    <property type="match status" value="1"/>
</dbReference>